<dbReference type="InterPro" id="IPR002885">
    <property type="entry name" value="PPR_rpt"/>
</dbReference>
<dbReference type="Proteomes" id="UP000289738">
    <property type="component" value="Chromosome B04"/>
</dbReference>
<dbReference type="STRING" id="3818.A0A444ZBU1"/>
<dbReference type="PANTHER" id="PTHR47932">
    <property type="entry name" value="ATPASE EXPRESSION PROTEIN 3"/>
    <property type="match status" value="1"/>
</dbReference>
<protein>
    <recommendedName>
        <fullName evidence="6">Pentatricopeptide repeat-containing protein</fullName>
    </recommendedName>
</protein>
<accession>A0A444ZBU1</accession>
<dbReference type="AlphaFoldDB" id="A0A444ZBU1"/>
<gene>
    <name evidence="4" type="ORF">Ahy_B04g069144</name>
</gene>
<organism evidence="4 5">
    <name type="scientific">Arachis hypogaea</name>
    <name type="common">Peanut</name>
    <dbReference type="NCBI Taxonomy" id="3818"/>
    <lineage>
        <taxon>Eukaryota</taxon>
        <taxon>Viridiplantae</taxon>
        <taxon>Streptophyta</taxon>
        <taxon>Embryophyta</taxon>
        <taxon>Tracheophyta</taxon>
        <taxon>Spermatophyta</taxon>
        <taxon>Magnoliopsida</taxon>
        <taxon>eudicotyledons</taxon>
        <taxon>Gunneridae</taxon>
        <taxon>Pentapetalae</taxon>
        <taxon>rosids</taxon>
        <taxon>fabids</taxon>
        <taxon>Fabales</taxon>
        <taxon>Fabaceae</taxon>
        <taxon>Papilionoideae</taxon>
        <taxon>50 kb inversion clade</taxon>
        <taxon>dalbergioids sensu lato</taxon>
        <taxon>Dalbergieae</taxon>
        <taxon>Pterocarpus clade</taxon>
        <taxon>Arachis</taxon>
    </lineage>
</organism>
<evidence type="ECO:0000313" key="5">
    <source>
        <dbReference type="Proteomes" id="UP000289738"/>
    </source>
</evidence>
<evidence type="ECO:0000256" key="2">
    <source>
        <dbReference type="ARBA" id="ARBA00022737"/>
    </source>
</evidence>
<comment type="similarity">
    <text evidence="1">Belongs to the PPR family. P subfamily.</text>
</comment>
<dbReference type="GO" id="GO:0003729">
    <property type="term" value="F:mRNA binding"/>
    <property type="evidence" value="ECO:0007669"/>
    <property type="project" value="TreeGrafter"/>
</dbReference>
<dbReference type="NCBIfam" id="TIGR00756">
    <property type="entry name" value="PPR"/>
    <property type="match status" value="1"/>
</dbReference>
<name>A0A444ZBU1_ARAHY</name>
<sequence length="94" mass="10514">MVNAGFVPDVVTWTTLIGGFCRVGRPLAAKELFFSTNMARCPISRLVLLYWMVYLLFEATSLFELMEKSGLDLNIVIYNIMLDGMWATGEVNGA</sequence>
<dbReference type="InterPro" id="IPR011990">
    <property type="entry name" value="TPR-like_helical_dom_sf"/>
</dbReference>
<feature type="repeat" description="PPR" evidence="3">
    <location>
        <begin position="9"/>
        <end position="43"/>
    </location>
</feature>
<evidence type="ECO:0000256" key="1">
    <source>
        <dbReference type="ARBA" id="ARBA00007626"/>
    </source>
</evidence>
<dbReference type="Gene3D" id="1.25.40.10">
    <property type="entry name" value="Tetratricopeptide repeat domain"/>
    <property type="match status" value="2"/>
</dbReference>
<dbReference type="Pfam" id="PF12854">
    <property type="entry name" value="PPR_1"/>
    <property type="match status" value="1"/>
</dbReference>
<evidence type="ECO:0000313" key="4">
    <source>
        <dbReference type="EMBL" id="RYR11637.1"/>
    </source>
</evidence>
<dbReference type="PROSITE" id="PS51375">
    <property type="entry name" value="PPR"/>
    <property type="match status" value="1"/>
</dbReference>
<dbReference type="PANTHER" id="PTHR47932:SF63">
    <property type="entry name" value="OS08G0290000 PROTEIN"/>
    <property type="match status" value="1"/>
</dbReference>
<evidence type="ECO:0008006" key="6">
    <source>
        <dbReference type="Google" id="ProtNLM"/>
    </source>
</evidence>
<evidence type="ECO:0000256" key="3">
    <source>
        <dbReference type="PROSITE-ProRule" id="PRU00708"/>
    </source>
</evidence>
<keyword evidence="2" id="KW-0677">Repeat</keyword>
<proteinExistence type="inferred from homology"/>
<keyword evidence="5" id="KW-1185">Reference proteome</keyword>
<dbReference type="EMBL" id="SDMP01000014">
    <property type="protein sequence ID" value="RYR11637.1"/>
    <property type="molecule type" value="Genomic_DNA"/>
</dbReference>
<comment type="caution">
    <text evidence="4">The sequence shown here is derived from an EMBL/GenBank/DDBJ whole genome shotgun (WGS) entry which is preliminary data.</text>
</comment>
<reference evidence="4 5" key="1">
    <citation type="submission" date="2019-01" db="EMBL/GenBank/DDBJ databases">
        <title>Sequencing of cultivated peanut Arachis hypogaea provides insights into genome evolution and oil improvement.</title>
        <authorList>
            <person name="Chen X."/>
        </authorList>
    </citation>
    <scope>NUCLEOTIDE SEQUENCE [LARGE SCALE GENOMIC DNA]</scope>
    <source>
        <strain evidence="5">cv. Fuhuasheng</strain>
        <tissue evidence="4">Leaves</tissue>
    </source>
</reference>